<dbReference type="RefSeq" id="WP_204912374.1">
    <property type="nucleotide sequence ID" value="NZ_BAAAYR010000001.1"/>
</dbReference>
<keyword evidence="1" id="KW-0472">Membrane</keyword>
<organism evidence="2 3">
    <name type="scientific">Microlunatus spumicola</name>
    <dbReference type="NCBI Taxonomy" id="81499"/>
    <lineage>
        <taxon>Bacteria</taxon>
        <taxon>Bacillati</taxon>
        <taxon>Actinomycetota</taxon>
        <taxon>Actinomycetes</taxon>
        <taxon>Propionibacteriales</taxon>
        <taxon>Propionibacteriaceae</taxon>
        <taxon>Microlunatus</taxon>
    </lineage>
</organism>
<reference evidence="3" key="1">
    <citation type="journal article" date="2019" name="Int. J. Syst. Evol. Microbiol.">
        <title>The Global Catalogue of Microorganisms (GCM) 10K type strain sequencing project: providing services to taxonomists for standard genome sequencing and annotation.</title>
        <authorList>
            <consortium name="The Broad Institute Genomics Platform"/>
            <consortium name="The Broad Institute Genome Sequencing Center for Infectious Disease"/>
            <person name="Wu L."/>
            <person name="Ma J."/>
        </authorList>
    </citation>
    <scope>NUCLEOTIDE SEQUENCE [LARGE SCALE GENOMIC DNA]</scope>
    <source>
        <strain evidence="3">JCM 16540</strain>
    </source>
</reference>
<feature type="transmembrane region" description="Helical" evidence="1">
    <location>
        <begin position="254"/>
        <end position="276"/>
    </location>
</feature>
<keyword evidence="1" id="KW-0812">Transmembrane</keyword>
<feature type="transmembrane region" description="Helical" evidence="1">
    <location>
        <begin position="164"/>
        <end position="185"/>
    </location>
</feature>
<name>A0ABP6WNF5_9ACTN</name>
<evidence type="ECO:0000313" key="2">
    <source>
        <dbReference type="EMBL" id="GAA3553012.1"/>
    </source>
</evidence>
<dbReference type="PANTHER" id="PTHR36840:SF1">
    <property type="entry name" value="BLL5714 PROTEIN"/>
    <property type="match status" value="1"/>
</dbReference>
<dbReference type="Proteomes" id="UP001500767">
    <property type="component" value="Unassembled WGS sequence"/>
</dbReference>
<dbReference type="InterPro" id="IPR010640">
    <property type="entry name" value="Low_temperature_requirement_A"/>
</dbReference>
<feature type="transmembrane region" description="Helical" evidence="1">
    <location>
        <begin position="328"/>
        <end position="349"/>
    </location>
</feature>
<feature type="transmembrane region" description="Helical" evidence="1">
    <location>
        <begin position="132"/>
        <end position="152"/>
    </location>
</feature>
<feature type="transmembrane region" description="Helical" evidence="1">
    <location>
        <begin position="191"/>
        <end position="214"/>
    </location>
</feature>
<proteinExistence type="predicted"/>
<comment type="caution">
    <text evidence="2">The sequence shown here is derived from an EMBL/GenBank/DDBJ whole genome shotgun (WGS) entry which is preliminary data.</text>
</comment>
<accession>A0ABP6WNF5</accession>
<keyword evidence="1" id="KW-1133">Transmembrane helix</keyword>
<feature type="transmembrane region" description="Helical" evidence="1">
    <location>
        <begin position="395"/>
        <end position="415"/>
    </location>
</feature>
<keyword evidence="3" id="KW-1185">Reference proteome</keyword>
<evidence type="ECO:0000313" key="3">
    <source>
        <dbReference type="Proteomes" id="UP001500767"/>
    </source>
</evidence>
<feature type="transmembrane region" description="Helical" evidence="1">
    <location>
        <begin position="361"/>
        <end position="383"/>
    </location>
</feature>
<feature type="transmembrane region" description="Helical" evidence="1">
    <location>
        <begin position="297"/>
        <end position="316"/>
    </location>
</feature>
<gene>
    <name evidence="2" type="ORF">GCM10022197_05100</name>
</gene>
<protein>
    <submittedName>
        <fullName evidence="2">Low temperature requirement protein A</fullName>
    </submittedName>
</protein>
<feature type="transmembrane region" description="Helical" evidence="1">
    <location>
        <begin position="100"/>
        <end position="120"/>
    </location>
</feature>
<feature type="transmembrane region" description="Helical" evidence="1">
    <location>
        <begin position="37"/>
        <end position="55"/>
    </location>
</feature>
<evidence type="ECO:0000256" key="1">
    <source>
        <dbReference type="SAM" id="Phobius"/>
    </source>
</evidence>
<dbReference type="PANTHER" id="PTHR36840">
    <property type="entry name" value="BLL5714 PROTEIN"/>
    <property type="match status" value="1"/>
</dbReference>
<dbReference type="EMBL" id="BAAAYR010000001">
    <property type="protein sequence ID" value="GAA3553012.1"/>
    <property type="molecule type" value="Genomic_DNA"/>
</dbReference>
<feature type="transmembrane region" description="Helical" evidence="1">
    <location>
        <begin position="67"/>
        <end position="88"/>
    </location>
</feature>
<dbReference type="Pfam" id="PF06772">
    <property type="entry name" value="LtrA"/>
    <property type="match status" value="1"/>
</dbReference>
<sequence length="431" mass="46166">MDDGLRARLRDELRHRLRPMPGRDPRERGRTTTPLELLYDLTYVIAFGAAAEQLAHQVGEGHVVPAVGAYLFAVFAVTWAWLSFTWFSSAYGNDDALVRVLTIVQMVGVVVLIFGLPVGFTSAAEGGSPNNALLVVGYVVMRVPLVVLWLRAARQDPGHRRVTTAYAVIIVLAQLGWLLTAVLPLPLGATVVALVVLALAEMVAPVVVELRWGLLPWNPGHLAERFSLLTLITLGEVIAATVAAVTALTDEQGWSVAAVVIVSSGLVLAAALWWAYFLVPSRVVLEQRPGRIFAWRYAHLPMFGALAAVGAGLRVASEAVEQGEISLLQIALALAVPVAAVVVMIFLMWSILMRSYDLTHVPLLALCLLPLVAAVVVAAIAGADGPLDLEHHGDLLALVGVIALVALASVVEVVGHERVGYLHTLRALEQD</sequence>
<feature type="transmembrane region" description="Helical" evidence="1">
    <location>
        <begin position="226"/>
        <end position="248"/>
    </location>
</feature>